<dbReference type="FunFam" id="1.10.10.650:FF:000001">
    <property type="entry name" value="S1 RNA-binding domain 1"/>
    <property type="match status" value="1"/>
</dbReference>
<name>E3CV76_9BACT</name>
<dbReference type="SMART" id="SM00316">
    <property type="entry name" value="S1"/>
    <property type="match status" value="1"/>
</dbReference>
<dbReference type="InterPro" id="IPR050437">
    <property type="entry name" value="Ribos_protein_bS1-like"/>
</dbReference>
<gene>
    <name evidence="2" type="ORF">Apau_1745</name>
</gene>
<dbReference type="AlphaFoldDB" id="E3CV76"/>
<dbReference type="Proteomes" id="UP000005096">
    <property type="component" value="Chromosome"/>
</dbReference>
<dbReference type="RefSeq" id="WP_006301386.1">
    <property type="nucleotide sequence ID" value="NZ_CM001022.1"/>
</dbReference>
<protein>
    <submittedName>
        <fullName evidence="2">Tex-like protein</fullName>
    </submittedName>
</protein>
<dbReference type="InterPro" id="IPR044146">
    <property type="entry name" value="S1_Tex"/>
</dbReference>
<dbReference type="FunFam" id="3.30.420.140:FF:000001">
    <property type="entry name" value="RNA-binding transcriptional accessory protein"/>
    <property type="match status" value="1"/>
</dbReference>
<evidence type="ECO:0000313" key="2">
    <source>
        <dbReference type="EMBL" id="EFQ24163.1"/>
    </source>
</evidence>
<dbReference type="InterPro" id="IPR041692">
    <property type="entry name" value="HHH_9"/>
</dbReference>
<dbReference type="InterPro" id="IPR023319">
    <property type="entry name" value="Tex-like_HTH_dom_sf"/>
</dbReference>
<dbReference type="Gene3D" id="1.10.3500.10">
    <property type="entry name" value="Tex N-terminal region-like"/>
    <property type="match status" value="1"/>
</dbReference>
<dbReference type="InterPro" id="IPR010994">
    <property type="entry name" value="RuvA_2-like"/>
</dbReference>
<reference evidence="2 3" key="1">
    <citation type="journal article" date="2010" name="Stand. Genomic Sci.">
        <title>Non-contiguous finished genome sequence of Aminomonas paucivorans type strain (GLU-3).</title>
        <authorList>
            <person name="Pitluck S."/>
            <person name="Yasawong M."/>
            <person name="Held B."/>
            <person name="Lapidus A."/>
            <person name="Nolan M."/>
            <person name="Copeland A."/>
            <person name="Lucas S."/>
            <person name="Del Rio T.G."/>
            <person name="Tice H."/>
            <person name="Cheng J.F."/>
            <person name="Chertkov O."/>
            <person name="Goodwin L."/>
            <person name="Tapia R."/>
            <person name="Han C."/>
            <person name="Liolios K."/>
            <person name="Ivanova N."/>
            <person name="Mavromatis K."/>
            <person name="Ovchinnikova G."/>
            <person name="Pati A."/>
            <person name="Chen A."/>
            <person name="Palaniappan K."/>
            <person name="Land M."/>
            <person name="Hauser L."/>
            <person name="Chang Y.J."/>
            <person name="Jeffries C.D."/>
            <person name="Pukall R."/>
            <person name="Spring S."/>
            <person name="Rohde M."/>
            <person name="Sikorski J."/>
            <person name="Goker M."/>
            <person name="Woyke T."/>
            <person name="Bristow J."/>
            <person name="Eisen J.A."/>
            <person name="Markowitz V."/>
            <person name="Hugenholtz P."/>
            <person name="Kyrpides N.C."/>
            <person name="Klenk H.P."/>
        </authorList>
    </citation>
    <scope>NUCLEOTIDE SEQUENCE [LARGE SCALE GENOMIC DNA]</scope>
    <source>
        <strain evidence="2 3">DSM 12260</strain>
    </source>
</reference>
<dbReference type="InterPro" id="IPR012337">
    <property type="entry name" value="RNaseH-like_sf"/>
</dbReference>
<dbReference type="InterPro" id="IPR006641">
    <property type="entry name" value="YqgF/RNaseH-like_dom"/>
</dbReference>
<dbReference type="SUPFAM" id="SSF53098">
    <property type="entry name" value="Ribonuclease H-like"/>
    <property type="match status" value="1"/>
</dbReference>
<dbReference type="InterPro" id="IPR037027">
    <property type="entry name" value="YqgF/RNaseH-like_dom_sf"/>
</dbReference>
<dbReference type="InterPro" id="IPR003029">
    <property type="entry name" value="S1_domain"/>
</dbReference>
<dbReference type="HOGENOM" id="CLU_009833_0_2_0"/>
<proteinExistence type="predicted"/>
<dbReference type="SUPFAM" id="SSF158832">
    <property type="entry name" value="Tex N-terminal region-like"/>
    <property type="match status" value="1"/>
</dbReference>
<dbReference type="OrthoDB" id="9804714at2"/>
<dbReference type="eggNOG" id="COG2183">
    <property type="taxonomic scope" value="Bacteria"/>
</dbReference>
<dbReference type="InterPro" id="IPR012340">
    <property type="entry name" value="NA-bd_OB-fold"/>
</dbReference>
<evidence type="ECO:0000259" key="1">
    <source>
        <dbReference type="PROSITE" id="PS50126"/>
    </source>
</evidence>
<dbReference type="GO" id="GO:0005737">
    <property type="term" value="C:cytoplasm"/>
    <property type="evidence" value="ECO:0007669"/>
    <property type="project" value="UniProtKB-ARBA"/>
</dbReference>
<dbReference type="PROSITE" id="PS50126">
    <property type="entry name" value="S1"/>
    <property type="match status" value="1"/>
</dbReference>
<dbReference type="Pfam" id="PF17674">
    <property type="entry name" value="HHH_9"/>
    <property type="match status" value="1"/>
</dbReference>
<dbReference type="Gene3D" id="2.40.50.140">
    <property type="entry name" value="Nucleic acid-binding proteins"/>
    <property type="match status" value="1"/>
</dbReference>
<sequence>MNPRHIALLAEETKLRPEQVRAAAELFSQGCTIPFIARYRKEATDCLDEVALATVRDRLEQMEELDKRREAVLASLEERGLLTEDLKAALEGAASKARLEDLYLPFRPKRRTRALIAQERGLAPLADRLLEAASGGRPFDPGEAEAFVAPEKGVPDREEALAGARDIVAERAAENPKARGILRGLFVRRGEVRSRVAKGKEEEGAKYRDYFDWTEPARSAPPHRILALLRGEKEGVLSLSFRPPQEEGQRVLEGLFVAAPGAGADQVRAACRDGYDRLAAPSMETELRNVLKALADRKSVEVFARNVREVLLDSPLGQRAVLAVDPGVRTGCKLTCLDPQGRLLASEVVYLHTPRGREEGARTIRDLLRRHPAEAVAVGNGTGGREAEDFLRELDLPGNPVVVSVSEQGASVYSASEAAREEFPDQDVTVRGSVSIGRRLQDPLAELVKIDPKSLGVGQYQHDVDPKLLRQSLDDVVVSCVNAVGVEVNSASRQLLSYVSGLSPALAAQVVAFREASGPFRTRQDLKKVPRLGPKAFQQAAGFLRIRGGADPLDGSAVHPEHYPLVDRMARDLDCSVGDLLADRSLRERIDPNRYVGPEAGLPTLRDILTELDKPGRDPRRAFEPLAFDPNLRTLEDLAPGMTLPGVVTNVTAFGAFVDVGVHQDGLVHLSHLSDKYVKDPSEAVRPGQRVSVTVLGVDLPRRRLSLSMKKNPRV</sequence>
<dbReference type="GO" id="GO:0006139">
    <property type="term" value="P:nucleobase-containing compound metabolic process"/>
    <property type="evidence" value="ECO:0007669"/>
    <property type="project" value="InterPro"/>
</dbReference>
<dbReference type="GO" id="GO:0003729">
    <property type="term" value="F:mRNA binding"/>
    <property type="evidence" value="ECO:0007669"/>
    <property type="project" value="UniProtKB-ARBA"/>
</dbReference>
<organism evidence="2 3">
    <name type="scientific">Aminomonas paucivorans DSM 12260</name>
    <dbReference type="NCBI Taxonomy" id="584708"/>
    <lineage>
        <taxon>Bacteria</taxon>
        <taxon>Thermotogati</taxon>
        <taxon>Synergistota</taxon>
        <taxon>Synergistia</taxon>
        <taxon>Synergistales</taxon>
        <taxon>Synergistaceae</taxon>
        <taxon>Aminomonas</taxon>
    </lineage>
</organism>
<accession>E3CV76</accession>
<dbReference type="Pfam" id="PF12836">
    <property type="entry name" value="HHH_3"/>
    <property type="match status" value="1"/>
</dbReference>
<dbReference type="CDD" id="cd05685">
    <property type="entry name" value="S1_Tex"/>
    <property type="match status" value="1"/>
</dbReference>
<dbReference type="PANTHER" id="PTHR10724:SF10">
    <property type="entry name" value="S1 RNA-BINDING DOMAIN-CONTAINING PROTEIN 1"/>
    <property type="match status" value="1"/>
</dbReference>
<dbReference type="SMART" id="SM00732">
    <property type="entry name" value="YqgFc"/>
    <property type="match status" value="1"/>
</dbReference>
<dbReference type="InterPro" id="IPR032639">
    <property type="entry name" value="Tex_YqgF"/>
</dbReference>
<dbReference type="Gene3D" id="3.30.420.140">
    <property type="entry name" value="YqgF/RNase H-like domain"/>
    <property type="match status" value="1"/>
</dbReference>
<dbReference type="InterPro" id="IPR018974">
    <property type="entry name" value="Tex-like_N"/>
</dbReference>
<dbReference type="PANTHER" id="PTHR10724">
    <property type="entry name" value="30S RIBOSOMAL PROTEIN S1"/>
    <property type="match status" value="1"/>
</dbReference>
<dbReference type="Pfam" id="PF16921">
    <property type="entry name" value="Tex_YqgF"/>
    <property type="match status" value="1"/>
</dbReference>
<dbReference type="InterPro" id="IPR055179">
    <property type="entry name" value="Tex-like_central_region"/>
</dbReference>
<dbReference type="Gene3D" id="1.10.150.310">
    <property type="entry name" value="Tex RuvX-like domain-like"/>
    <property type="match status" value="1"/>
</dbReference>
<dbReference type="GO" id="GO:0006412">
    <property type="term" value="P:translation"/>
    <property type="evidence" value="ECO:0007669"/>
    <property type="project" value="TreeGrafter"/>
</dbReference>
<feature type="domain" description="S1 motif" evidence="1">
    <location>
        <begin position="641"/>
        <end position="710"/>
    </location>
</feature>
<keyword evidence="3" id="KW-1185">Reference proteome</keyword>
<evidence type="ECO:0000313" key="3">
    <source>
        <dbReference type="Proteomes" id="UP000005096"/>
    </source>
</evidence>
<dbReference type="InterPro" id="IPR023323">
    <property type="entry name" value="Tex-like_dom_sf"/>
</dbReference>
<dbReference type="FunFam" id="2.40.50.140:FF:000051">
    <property type="entry name" value="RNA-binding transcriptional accessory protein"/>
    <property type="match status" value="1"/>
</dbReference>
<dbReference type="PaxDb" id="584708-Apau_1745"/>
<dbReference type="STRING" id="584708.Apau_1745"/>
<dbReference type="SUPFAM" id="SSF50249">
    <property type="entry name" value="Nucleic acid-binding proteins"/>
    <property type="match status" value="1"/>
</dbReference>
<dbReference type="Pfam" id="PF09371">
    <property type="entry name" value="Tex_N"/>
    <property type="match status" value="1"/>
</dbReference>
<dbReference type="GO" id="GO:0003735">
    <property type="term" value="F:structural constituent of ribosome"/>
    <property type="evidence" value="ECO:0007669"/>
    <property type="project" value="TreeGrafter"/>
</dbReference>
<dbReference type="Gene3D" id="1.10.10.650">
    <property type="entry name" value="RuvA domain 2-like"/>
    <property type="match status" value="1"/>
</dbReference>
<dbReference type="Pfam" id="PF22706">
    <property type="entry name" value="Tex_central_region"/>
    <property type="match status" value="1"/>
</dbReference>
<dbReference type="Pfam" id="PF00575">
    <property type="entry name" value="S1"/>
    <property type="match status" value="1"/>
</dbReference>
<dbReference type="EMBL" id="CM001022">
    <property type="protein sequence ID" value="EFQ24163.1"/>
    <property type="molecule type" value="Genomic_DNA"/>
</dbReference>
<dbReference type="SUPFAM" id="SSF47781">
    <property type="entry name" value="RuvA domain 2-like"/>
    <property type="match status" value="2"/>
</dbReference>